<reference evidence="1" key="1">
    <citation type="submission" date="2023-10" db="EMBL/GenBank/DDBJ databases">
        <title>Genome assembly of Pristionchus species.</title>
        <authorList>
            <person name="Yoshida K."/>
            <person name="Sommer R.J."/>
        </authorList>
    </citation>
    <scope>NUCLEOTIDE SEQUENCE</scope>
    <source>
        <strain evidence="1">RS5133</strain>
    </source>
</reference>
<evidence type="ECO:0000313" key="2">
    <source>
        <dbReference type="Proteomes" id="UP001432322"/>
    </source>
</evidence>
<gene>
    <name evidence="1" type="ORF">PFISCL1PPCAC_19200</name>
</gene>
<sequence>LKFRVNKKLDQLELNVKQNMRDLIIQTYQASNELSISGHNADLCREVSTNLLIRVLRRIVHNTSFKTIGLFSEEDSRSTRILDVIKNFSSDSLEIGRTGVRYLLLILMSI</sequence>
<feature type="non-terminal residue" evidence="1">
    <location>
        <position position="1"/>
    </location>
</feature>
<protein>
    <submittedName>
        <fullName evidence="1">Uncharacterized protein</fullName>
    </submittedName>
</protein>
<dbReference type="AlphaFoldDB" id="A0AAV5W8N1"/>
<proteinExistence type="predicted"/>
<evidence type="ECO:0000313" key="1">
    <source>
        <dbReference type="EMBL" id="GMT27903.1"/>
    </source>
</evidence>
<keyword evidence="2" id="KW-1185">Reference proteome</keyword>
<comment type="caution">
    <text evidence="1">The sequence shown here is derived from an EMBL/GenBank/DDBJ whole genome shotgun (WGS) entry which is preliminary data.</text>
</comment>
<dbReference type="EMBL" id="BTSY01000005">
    <property type="protein sequence ID" value="GMT27903.1"/>
    <property type="molecule type" value="Genomic_DNA"/>
</dbReference>
<name>A0AAV5W8N1_9BILA</name>
<accession>A0AAV5W8N1</accession>
<organism evidence="1 2">
    <name type="scientific">Pristionchus fissidentatus</name>
    <dbReference type="NCBI Taxonomy" id="1538716"/>
    <lineage>
        <taxon>Eukaryota</taxon>
        <taxon>Metazoa</taxon>
        <taxon>Ecdysozoa</taxon>
        <taxon>Nematoda</taxon>
        <taxon>Chromadorea</taxon>
        <taxon>Rhabditida</taxon>
        <taxon>Rhabditina</taxon>
        <taxon>Diplogasteromorpha</taxon>
        <taxon>Diplogasteroidea</taxon>
        <taxon>Neodiplogasteridae</taxon>
        <taxon>Pristionchus</taxon>
    </lineage>
</organism>
<dbReference type="Proteomes" id="UP001432322">
    <property type="component" value="Unassembled WGS sequence"/>
</dbReference>